<dbReference type="GO" id="GO:0005886">
    <property type="term" value="C:plasma membrane"/>
    <property type="evidence" value="ECO:0007669"/>
    <property type="project" value="UniProtKB-SubCell"/>
</dbReference>
<dbReference type="AlphaFoldDB" id="A0AAP3XRY6"/>
<evidence type="ECO:0000259" key="8">
    <source>
        <dbReference type="PROSITE" id="PS50928"/>
    </source>
</evidence>
<dbReference type="EMBL" id="JARGEQ010000101">
    <property type="protein sequence ID" value="MDF1586939.1"/>
    <property type="molecule type" value="Genomic_DNA"/>
</dbReference>
<protein>
    <submittedName>
        <fullName evidence="9">ABC transporter permease</fullName>
    </submittedName>
</protein>
<comment type="similarity">
    <text evidence="7">Belongs to the binding-protein-dependent transport system permease family.</text>
</comment>
<dbReference type="InterPro" id="IPR000515">
    <property type="entry name" value="MetI-like"/>
</dbReference>
<dbReference type="Proteomes" id="UP001301140">
    <property type="component" value="Unassembled WGS sequence"/>
</dbReference>
<feature type="transmembrane region" description="Helical" evidence="7">
    <location>
        <begin position="281"/>
        <end position="307"/>
    </location>
</feature>
<feature type="transmembrane region" description="Helical" evidence="7">
    <location>
        <begin position="12"/>
        <end position="30"/>
    </location>
</feature>
<evidence type="ECO:0000313" key="10">
    <source>
        <dbReference type="Proteomes" id="UP001301140"/>
    </source>
</evidence>
<comment type="caution">
    <text evidence="9">The sequence shown here is derived from an EMBL/GenBank/DDBJ whole genome shotgun (WGS) entry which is preliminary data.</text>
</comment>
<feature type="transmembrane region" description="Helical" evidence="7">
    <location>
        <begin position="134"/>
        <end position="162"/>
    </location>
</feature>
<evidence type="ECO:0000256" key="3">
    <source>
        <dbReference type="ARBA" id="ARBA00022475"/>
    </source>
</evidence>
<dbReference type="InterPro" id="IPR035906">
    <property type="entry name" value="MetI-like_sf"/>
</dbReference>
<reference evidence="9 10" key="1">
    <citation type="submission" date="2023-03" db="EMBL/GenBank/DDBJ databases">
        <title>YIM 152171 draft genome.</title>
        <authorList>
            <person name="Yang Z."/>
        </authorList>
    </citation>
    <scope>NUCLEOTIDE SEQUENCE [LARGE SCALE GENOMIC DNA]</scope>
    <source>
        <strain evidence="9 10">YIM 152171</strain>
    </source>
</reference>
<feature type="transmembrane region" description="Helical" evidence="7">
    <location>
        <begin position="235"/>
        <end position="261"/>
    </location>
</feature>
<proteinExistence type="inferred from homology"/>
<keyword evidence="10" id="KW-1185">Reference proteome</keyword>
<name>A0AAP3XRY6_9PROT</name>
<feature type="transmembrane region" description="Helical" evidence="7">
    <location>
        <begin position="174"/>
        <end position="196"/>
    </location>
</feature>
<organism evidence="9 10">
    <name type="scientific">Marinimicrococcus flavescens</name>
    <dbReference type="NCBI Taxonomy" id="3031815"/>
    <lineage>
        <taxon>Bacteria</taxon>
        <taxon>Pseudomonadati</taxon>
        <taxon>Pseudomonadota</taxon>
        <taxon>Alphaproteobacteria</taxon>
        <taxon>Geminicoccales</taxon>
        <taxon>Geminicoccaceae</taxon>
        <taxon>Marinimicrococcus</taxon>
    </lineage>
</organism>
<feature type="transmembrane region" description="Helical" evidence="7">
    <location>
        <begin position="101"/>
        <end position="122"/>
    </location>
</feature>
<evidence type="ECO:0000256" key="1">
    <source>
        <dbReference type="ARBA" id="ARBA00004651"/>
    </source>
</evidence>
<keyword evidence="3" id="KW-1003">Cell membrane</keyword>
<evidence type="ECO:0000256" key="4">
    <source>
        <dbReference type="ARBA" id="ARBA00022692"/>
    </source>
</evidence>
<keyword evidence="6 7" id="KW-0472">Membrane</keyword>
<dbReference type="InterPro" id="IPR045621">
    <property type="entry name" value="BPD_transp_1_N"/>
</dbReference>
<dbReference type="SUPFAM" id="SSF161098">
    <property type="entry name" value="MetI-like"/>
    <property type="match status" value="1"/>
</dbReference>
<gene>
    <name evidence="9" type="ORF">PZ740_11180</name>
</gene>
<dbReference type="Gene3D" id="1.10.3720.10">
    <property type="entry name" value="MetI-like"/>
    <property type="match status" value="1"/>
</dbReference>
<keyword evidence="5 7" id="KW-1133">Transmembrane helix</keyword>
<evidence type="ECO:0000256" key="6">
    <source>
        <dbReference type="ARBA" id="ARBA00023136"/>
    </source>
</evidence>
<evidence type="ECO:0000256" key="5">
    <source>
        <dbReference type="ARBA" id="ARBA00022989"/>
    </source>
</evidence>
<evidence type="ECO:0000256" key="2">
    <source>
        <dbReference type="ARBA" id="ARBA00022448"/>
    </source>
</evidence>
<dbReference type="RefSeq" id="WP_327789361.1">
    <property type="nucleotide sequence ID" value="NZ_JARGEQ010000101.1"/>
</dbReference>
<dbReference type="CDD" id="cd06261">
    <property type="entry name" value="TM_PBP2"/>
    <property type="match status" value="1"/>
</dbReference>
<sequence>MGRYIVQRLLSSIPVIFLVTLISFSLMQLVPGDPAIMVAGLQATPDEVERVRVQLGLDQPFHMQLLHWYGNLLQGDLGTSFLLGRDVLEVTLERLPVSISIAVYALVMTLLVSIVAGIIAALRQNSWVDQLVMTIALIGVSLPNFWLGLMLIVLFSVHLGWLPTGGYVDFREDFWGWLQAATLPAVSLAMLQMGLLARITRSTMLEVLRQDYIRTARAKGLSERKVVGKHALKNVMIPVVTVIGIIFSLLLSGSVVIETIFSVPGIGSLLGSAILRRDYPVIQGGLLLVAAMLLLLNLVVDVLYAYFDPRVRYRNGK</sequence>
<keyword evidence="2 7" id="KW-0813">Transport</keyword>
<evidence type="ECO:0000313" key="9">
    <source>
        <dbReference type="EMBL" id="MDF1586939.1"/>
    </source>
</evidence>
<dbReference type="PANTHER" id="PTHR43163">
    <property type="entry name" value="DIPEPTIDE TRANSPORT SYSTEM PERMEASE PROTEIN DPPB-RELATED"/>
    <property type="match status" value="1"/>
</dbReference>
<feature type="domain" description="ABC transmembrane type-1" evidence="8">
    <location>
        <begin position="95"/>
        <end position="304"/>
    </location>
</feature>
<evidence type="ECO:0000256" key="7">
    <source>
        <dbReference type="RuleBase" id="RU363032"/>
    </source>
</evidence>
<keyword evidence="4 7" id="KW-0812">Transmembrane</keyword>
<dbReference type="PROSITE" id="PS50928">
    <property type="entry name" value="ABC_TM1"/>
    <property type="match status" value="1"/>
</dbReference>
<accession>A0AAP3XRY6</accession>
<dbReference type="GO" id="GO:0071916">
    <property type="term" value="F:dipeptide transmembrane transporter activity"/>
    <property type="evidence" value="ECO:0007669"/>
    <property type="project" value="TreeGrafter"/>
</dbReference>
<dbReference type="Pfam" id="PF00528">
    <property type="entry name" value="BPD_transp_1"/>
    <property type="match status" value="1"/>
</dbReference>
<dbReference type="Pfam" id="PF19300">
    <property type="entry name" value="BPD_transp_1_N"/>
    <property type="match status" value="1"/>
</dbReference>
<dbReference type="PANTHER" id="PTHR43163:SF6">
    <property type="entry name" value="DIPEPTIDE TRANSPORT SYSTEM PERMEASE PROTEIN DPPB-RELATED"/>
    <property type="match status" value="1"/>
</dbReference>
<comment type="subcellular location">
    <subcellularLocation>
        <location evidence="1 7">Cell membrane</location>
        <topology evidence="1 7">Multi-pass membrane protein</topology>
    </subcellularLocation>
</comment>